<dbReference type="GO" id="GO:0003677">
    <property type="term" value="F:DNA binding"/>
    <property type="evidence" value="ECO:0007669"/>
    <property type="project" value="TreeGrafter"/>
</dbReference>
<dbReference type="PROSITE" id="PS51194">
    <property type="entry name" value="HELICASE_CTER"/>
    <property type="match status" value="1"/>
</dbReference>
<feature type="region of interest" description="Disordered" evidence="6">
    <location>
        <begin position="579"/>
        <end position="606"/>
    </location>
</feature>
<evidence type="ECO:0000259" key="8">
    <source>
        <dbReference type="PROSITE" id="PS51194"/>
    </source>
</evidence>
<proteinExistence type="predicted"/>
<feature type="domain" description="Helicase ATP-binding" evidence="7">
    <location>
        <begin position="776"/>
        <end position="949"/>
    </location>
</feature>
<feature type="compositionally biased region" description="Low complexity" evidence="6">
    <location>
        <begin position="1555"/>
        <end position="1565"/>
    </location>
</feature>
<dbReference type="GO" id="GO:0042393">
    <property type="term" value="F:histone binding"/>
    <property type="evidence" value="ECO:0007669"/>
    <property type="project" value="TreeGrafter"/>
</dbReference>
<dbReference type="Gene3D" id="3.40.50.300">
    <property type="entry name" value="P-loop containing nucleotide triphosphate hydrolases"/>
    <property type="match status" value="1"/>
</dbReference>
<feature type="region of interest" description="Disordered" evidence="6">
    <location>
        <begin position="1544"/>
        <end position="1568"/>
    </location>
</feature>
<gene>
    <name evidence="9" type="ORF">FFLO_00563</name>
</gene>
<dbReference type="Pfam" id="PF00176">
    <property type="entry name" value="SNF2-rel_dom"/>
    <property type="match status" value="1"/>
</dbReference>
<feature type="compositionally biased region" description="Basic and acidic residues" evidence="6">
    <location>
        <begin position="197"/>
        <end position="207"/>
    </location>
</feature>
<feature type="compositionally biased region" description="Acidic residues" evidence="6">
    <location>
        <begin position="172"/>
        <end position="196"/>
    </location>
</feature>
<dbReference type="PROSITE" id="PS51192">
    <property type="entry name" value="HELICASE_ATP_BIND_1"/>
    <property type="match status" value="1"/>
</dbReference>
<feature type="compositionally biased region" description="Low complexity" evidence="6">
    <location>
        <begin position="27"/>
        <end position="39"/>
    </location>
</feature>
<feature type="compositionally biased region" description="Basic and acidic residues" evidence="6">
    <location>
        <begin position="592"/>
        <end position="605"/>
    </location>
</feature>
<feature type="compositionally biased region" description="Basic and acidic residues" evidence="6">
    <location>
        <begin position="1330"/>
        <end position="1339"/>
    </location>
</feature>
<feature type="compositionally biased region" description="Basic and acidic residues" evidence="6">
    <location>
        <begin position="407"/>
        <end position="423"/>
    </location>
</feature>
<evidence type="ECO:0000256" key="2">
    <source>
        <dbReference type="ARBA" id="ARBA00022741"/>
    </source>
</evidence>
<evidence type="ECO:0000256" key="5">
    <source>
        <dbReference type="ARBA" id="ARBA00023242"/>
    </source>
</evidence>
<feature type="region of interest" description="Disordered" evidence="6">
    <location>
        <begin position="1409"/>
        <end position="1438"/>
    </location>
</feature>
<feature type="region of interest" description="Disordered" evidence="6">
    <location>
        <begin position="400"/>
        <end position="423"/>
    </location>
</feature>
<feature type="compositionally biased region" description="Polar residues" evidence="6">
    <location>
        <begin position="1"/>
        <end position="11"/>
    </location>
</feature>
<evidence type="ECO:0000259" key="7">
    <source>
        <dbReference type="PROSITE" id="PS51192"/>
    </source>
</evidence>
<protein>
    <submittedName>
        <fullName evidence="9">Uncharacterized protein</fullName>
    </submittedName>
</protein>
<dbReference type="SUPFAM" id="SSF54160">
    <property type="entry name" value="Chromo domain-like"/>
    <property type="match status" value="1"/>
</dbReference>
<evidence type="ECO:0000256" key="4">
    <source>
        <dbReference type="ARBA" id="ARBA00022840"/>
    </source>
</evidence>
<sequence length="1620" mass="183249">MVRQASVQTVEDNSDVDMDQQKLTAPSNGRSSRSKSASVRNHRDSSVIEVLPNNEASTSSSKRQTRREAAVVVEEPFTRFFLDCVELPTLSDTEKAEYEHGRFLAAVPGEPDLPAEDYVTKPALAATRKPRWKTIADTSEGEDEEDMPRPKRSRNDTNYKGAASGVDRVDLDGDFDSIESESSEEVEDVDLESEGNEWDRRPRETRMRTSVRRRRGNAEIESIESGSDTVPTGRGRGKAKGSPIEVSSDGDDFDEILDELEDEVDDPELTKKHRPTCHKCNFKPSHDMYRALMQKRKKKGYRKKSKVDDLLMDDDDLIDKLGGWTECRRCCTSLHWNCLPSHFRNELLAQDKKLDFKDRNMPSGRLRMDHKIVIDCPHCIAPISKNCYVCWTDDKQDGAKLTNTGEGDPKGKGVDRGTEPASEPNKDLLFRCVQCFRAAHYEHLPSLDPEKGNPSALVLADQYQPGKPKIGWHCQDCRRLPHDIEYIIAWRYSPPEAKDDKYDEDLHPAAQHLRREYLLKFKGWGFRHATWVAHDYVVQTANQKARYFIDNGSRLQIKTETELANGADELADDEEAVLKVDGDADQIDGDDERPLPKPEADRDLPRAWSTPDRILDLWFLTGKPVKSSKMKLNRVESPEPEPEGVRYDFVKPDDSTLIHIDDWERRNRKTLGPDDAEDLVSRIGLVYVKWQDLQYEAATEDTPIAPNSPFYPAFLSAFRNYLYARTVKIPILTKAEAKARDARKIDGYQRLMGIQPDCVTNGTLMGFQIDGLDWLMNKWYNLTSVILADDMGLGKTVQIAAFLGLLGSGAWNVYPALVVVPNSTLQNWLREFAKWVPHLRVVPIQGSKESREIIRKYEMFSAKGDLKCHVVLATYEIVTSQKDFSVLLNKVPRWESLIVDGARIVKSQTNLIVRKLTQLQPVHKVLLTGTPLNNTVRELLNLMYFLDPEEWSNLDELEKHYAEMTEDLAKELREKIAPYMLRRRKEDVLDLPPKNEIIVPLTMRPLQRNVYKSILEKNADLMQALAQATTRGGAPLKMKACHNILMQLRKCLQHPFLNTPELEDRTLGNKETHQALIDASGKLTFLKTLLPKLKAKGHRILLFSQFVIALNIIEDFCDGEGYRTLRLDGTTPQDQRQRDIDTFNAPDSEHFLYLISTRAGGMGINLATADTVIVHDLDFNPHQDMQAIARAYRYGQKNKVLVMRFMTTPTVEERMMQIAKKKLVLDHLIVQAKDSDSSDNIASILLDGARAILDGTDTDDKTYDDQAVEELITKLETGEDEKSKDESGFTFAAVFDNKKGKLQALKTDDAAKPEDPDFWANVVKRANEERIKRETEEHGRGKRKRAAANLTIHIDDDNEQPSKKSAAAKNKRKGSKDQVDSEGSDYQFKDNEVESDVEVDALEVAREMQGELQPGQPGPSSRKTIVKTAKSPEKAQKVARPAHRRRLSAKGEELRRQGDPMQLGFYHLNRVHELAQRFGLYSREKLNKLLGAITDSSKTGEERIAEYAKAAKVIDDHLEIQGQPRICGSNKTMAEIRVLLIQTTQSRKPKPKPAPAAKRNAVPSAPVQPPPSICPSCGAVVPSHGACFKCIAGIQVGHAWTERGPSKSLTKTYQKSRKFE</sequence>
<dbReference type="GO" id="GO:0005524">
    <property type="term" value="F:ATP binding"/>
    <property type="evidence" value="ECO:0007669"/>
    <property type="project" value="UniProtKB-KW"/>
</dbReference>
<dbReference type="InterPro" id="IPR001650">
    <property type="entry name" value="Helicase_C-like"/>
</dbReference>
<dbReference type="CDD" id="cd18793">
    <property type="entry name" value="SF2_C_SNF"/>
    <property type="match status" value="1"/>
</dbReference>
<feature type="region of interest" description="Disordered" evidence="6">
    <location>
        <begin position="1330"/>
        <end position="1392"/>
    </location>
</feature>
<dbReference type="InterPro" id="IPR016197">
    <property type="entry name" value="Chromo-like_dom_sf"/>
</dbReference>
<keyword evidence="3" id="KW-0378">Hydrolase</keyword>
<dbReference type="GO" id="GO:0140658">
    <property type="term" value="F:ATP-dependent chromatin remodeler activity"/>
    <property type="evidence" value="ECO:0007669"/>
    <property type="project" value="TreeGrafter"/>
</dbReference>
<feature type="compositionally biased region" description="Basic and acidic residues" evidence="6">
    <location>
        <begin position="147"/>
        <end position="157"/>
    </location>
</feature>
<evidence type="ECO:0000313" key="9">
    <source>
        <dbReference type="EMBL" id="KAG7571547.1"/>
    </source>
</evidence>
<accession>A0A8K0JT33</accession>
<evidence type="ECO:0000256" key="1">
    <source>
        <dbReference type="ARBA" id="ARBA00004123"/>
    </source>
</evidence>
<feature type="domain" description="Helicase C-terminal" evidence="8">
    <location>
        <begin position="1085"/>
        <end position="1236"/>
    </location>
</feature>
<keyword evidence="5" id="KW-0539">Nucleus</keyword>
<dbReference type="Gene3D" id="3.40.50.10810">
    <property type="entry name" value="Tandem AAA-ATPase domain"/>
    <property type="match status" value="1"/>
</dbReference>
<feature type="region of interest" description="Disordered" evidence="6">
    <location>
        <begin position="133"/>
        <end position="251"/>
    </location>
</feature>
<dbReference type="InterPro" id="IPR027417">
    <property type="entry name" value="P-loop_NTPase"/>
</dbReference>
<keyword evidence="2" id="KW-0547">Nucleotide-binding</keyword>
<dbReference type="Proteomes" id="UP000812966">
    <property type="component" value="Unassembled WGS sequence"/>
</dbReference>
<dbReference type="Pfam" id="PF00271">
    <property type="entry name" value="Helicase_C"/>
    <property type="match status" value="1"/>
</dbReference>
<dbReference type="InterPro" id="IPR049730">
    <property type="entry name" value="SNF2/RAD54-like_C"/>
</dbReference>
<organism evidence="9 10">
    <name type="scientific">Filobasidium floriforme</name>
    <dbReference type="NCBI Taxonomy" id="5210"/>
    <lineage>
        <taxon>Eukaryota</taxon>
        <taxon>Fungi</taxon>
        <taxon>Dikarya</taxon>
        <taxon>Basidiomycota</taxon>
        <taxon>Agaricomycotina</taxon>
        <taxon>Tremellomycetes</taxon>
        <taxon>Filobasidiales</taxon>
        <taxon>Filobasidiaceae</taxon>
        <taxon>Filobasidium</taxon>
    </lineage>
</organism>
<dbReference type="PANTHER" id="PTHR45623">
    <property type="entry name" value="CHROMODOMAIN-HELICASE-DNA-BINDING PROTEIN 3-RELATED-RELATED"/>
    <property type="match status" value="1"/>
</dbReference>
<dbReference type="InterPro" id="IPR038718">
    <property type="entry name" value="SNF2-like_sf"/>
</dbReference>
<comment type="subcellular location">
    <subcellularLocation>
        <location evidence="1">Nucleus</location>
    </subcellularLocation>
</comment>
<dbReference type="InterPro" id="IPR000330">
    <property type="entry name" value="SNF2_N"/>
</dbReference>
<evidence type="ECO:0000256" key="6">
    <source>
        <dbReference type="SAM" id="MobiDB-lite"/>
    </source>
</evidence>
<dbReference type="SMART" id="SM00487">
    <property type="entry name" value="DEXDc"/>
    <property type="match status" value="1"/>
</dbReference>
<dbReference type="PANTHER" id="PTHR45623:SF17">
    <property type="entry name" value="CHROMODOMAIN-HELICASE-DNA-BINDING PROTEIN 3-RELATED"/>
    <property type="match status" value="1"/>
</dbReference>
<keyword evidence="10" id="KW-1185">Reference proteome</keyword>
<dbReference type="InterPro" id="IPR014001">
    <property type="entry name" value="Helicase_ATP-bd"/>
</dbReference>
<keyword evidence="4" id="KW-0067">ATP-binding</keyword>
<dbReference type="EMBL" id="JABELV010000006">
    <property type="protein sequence ID" value="KAG7571547.1"/>
    <property type="molecule type" value="Genomic_DNA"/>
</dbReference>
<dbReference type="GO" id="GO:0005634">
    <property type="term" value="C:nucleus"/>
    <property type="evidence" value="ECO:0007669"/>
    <property type="project" value="UniProtKB-SubCell"/>
</dbReference>
<dbReference type="GO" id="GO:0000785">
    <property type="term" value="C:chromatin"/>
    <property type="evidence" value="ECO:0007669"/>
    <property type="project" value="TreeGrafter"/>
</dbReference>
<dbReference type="GO" id="GO:0016887">
    <property type="term" value="F:ATP hydrolysis activity"/>
    <property type="evidence" value="ECO:0007669"/>
    <property type="project" value="TreeGrafter"/>
</dbReference>
<name>A0A8K0JT33_9TREE</name>
<evidence type="ECO:0000256" key="3">
    <source>
        <dbReference type="ARBA" id="ARBA00022801"/>
    </source>
</evidence>
<feature type="region of interest" description="Disordered" evidence="6">
    <location>
        <begin position="1"/>
        <end position="69"/>
    </location>
</feature>
<comment type="caution">
    <text evidence="9">The sequence shown here is derived from an EMBL/GenBank/DDBJ whole genome shotgun (WGS) entry which is preliminary data.</text>
</comment>
<dbReference type="SUPFAM" id="SSF52540">
    <property type="entry name" value="P-loop containing nucleoside triphosphate hydrolases"/>
    <property type="match status" value="2"/>
</dbReference>
<dbReference type="SMART" id="SM00490">
    <property type="entry name" value="HELICc"/>
    <property type="match status" value="1"/>
</dbReference>
<evidence type="ECO:0000313" key="10">
    <source>
        <dbReference type="Proteomes" id="UP000812966"/>
    </source>
</evidence>
<reference evidence="9" key="1">
    <citation type="submission" date="2020-04" db="EMBL/GenBank/DDBJ databases">
        <title>Analysis of mating type loci in Filobasidium floriforme.</title>
        <authorList>
            <person name="Nowrousian M."/>
        </authorList>
    </citation>
    <scope>NUCLEOTIDE SEQUENCE</scope>
    <source>
        <strain evidence="9">CBS 6242</strain>
    </source>
</reference>
<dbReference type="GO" id="GO:0003682">
    <property type="term" value="F:chromatin binding"/>
    <property type="evidence" value="ECO:0007669"/>
    <property type="project" value="TreeGrafter"/>
</dbReference>